<sequence length="123" mass="13910">MPFEMLPVYFLTASSTTALDLHARCLIPGQPSSCPHRPGAMIAPLHWRQTTHLSEFRWVVLYPVFDQSWIISPSMNDKDGSFRLSAAMNSIECSYRKLCRYCVGTYFSLSLILGPLPGHYTPL</sequence>
<gene>
    <name evidence="1" type="ORF">BT62DRAFT_435753</name>
</gene>
<evidence type="ECO:0000313" key="2">
    <source>
        <dbReference type="Proteomes" id="UP000812287"/>
    </source>
</evidence>
<dbReference type="AlphaFoldDB" id="A0A9P7W382"/>
<name>A0A9P7W382_9AGAR</name>
<dbReference type="GeneID" id="66103175"/>
<comment type="caution">
    <text evidence="1">The sequence shown here is derived from an EMBL/GenBank/DDBJ whole genome shotgun (WGS) entry which is preliminary data.</text>
</comment>
<accession>A0A9P7W382</accession>
<dbReference type="EMBL" id="MU250525">
    <property type="protein sequence ID" value="KAG7451600.1"/>
    <property type="molecule type" value="Genomic_DNA"/>
</dbReference>
<evidence type="ECO:0000313" key="1">
    <source>
        <dbReference type="EMBL" id="KAG7451600.1"/>
    </source>
</evidence>
<proteinExistence type="predicted"/>
<protein>
    <submittedName>
        <fullName evidence="1">Uncharacterized protein</fullName>
    </submittedName>
</protein>
<organism evidence="1 2">
    <name type="scientific">Guyanagaster necrorhizus</name>
    <dbReference type="NCBI Taxonomy" id="856835"/>
    <lineage>
        <taxon>Eukaryota</taxon>
        <taxon>Fungi</taxon>
        <taxon>Dikarya</taxon>
        <taxon>Basidiomycota</taxon>
        <taxon>Agaricomycotina</taxon>
        <taxon>Agaricomycetes</taxon>
        <taxon>Agaricomycetidae</taxon>
        <taxon>Agaricales</taxon>
        <taxon>Marasmiineae</taxon>
        <taxon>Physalacriaceae</taxon>
        <taxon>Guyanagaster</taxon>
    </lineage>
</organism>
<dbReference type="Proteomes" id="UP000812287">
    <property type="component" value="Unassembled WGS sequence"/>
</dbReference>
<keyword evidence="2" id="KW-1185">Reference proteome</keyword>
<reference evidence="1" key="1">
    <citation type="submission" date="2020-11" db="EMBL/GenBank/DDBJ databases">
        <title>Adaptations for nitrogen fixation in a non-lichenized fungal sporocarp promotes dispersal by wood-feeding termites.</title>
        <authorList>
            <consortium name="DOE Joint Genome Institute"/>
            <person name="Koch R.A."/>
            <person name="Yoon G."/>
            <person name="Arayal U."/>
            <person name="Lail K."/>
            <person name="Amirebrahimi M."/>
            <person name="Labutti K."/>
            <person name="Lipzen A."/>
            <person name="Riley R."/>
            <person name="Barry K."/>
            <person name="Henrissat B."/>
            <person name="Grigoriev I.V."/>
            <person name="Herr J.R."/>
            <person name="Aime M.C."/>
        </authorList>
    </citation>
    <scope>NUCLEOTIDE SEQUENCE</scope>
    <source>
        <strain evidence="1">MCA 3950</strain>
    </source>
</reference>
<dbReference type="RefSeq" id="XP_043045100.1">
    <property type="nucleotide sequence ID" value="XM_043180879.1"/>
</dbReference>